<proteinExistence type="predicted"/>
<dbReference type="AlphaFoldDB" id="A0A7C4R4S0"/>
<evidence type="ECO:0000313" key="1">
    <source>
        <dbReference type="EMBL" id="HGT71260.1"/>
    </source>
</evidence>
<protein>
    <submittedName>
        <fullName evidence="1">Uncharacterized protein</fullName>
    </submittedName>
</protein>
<gene>
    <name evidence="1" type="ORF">ENT43_03310</name>
</gene>
<dbReference type="EMBL" id="DSYQ01000015">
    <property type="protein sequence ID" value="HGT71260.1"/>
    <property type="molecule type" value="Genomic_DNA"/>
</dbReference>
<accession>A0A7C4R4S0</accession>
<sequence>MGKKTEELRRRFYKAVADAIDSQDPKKARIEELYNISEIPKEESLNESDILELHVERYN</sequence>
<organism evidence="1">
    <name type="scientific">candidate division CPR3 bacterium</name>
    <dbReference type="NCBI Taxonomy" id="2268181"/>
    <lineage>
        <taxon>Bacteria</taxon>
        <taxon>Bacteria division CPR3</taxon>
    </lineage>
</organism>
<reference evidence="1" key="1">
    <citation type="journal article" date="2020" name="mSystems">
        <title>Genome- and Community-Level Interaction Insights into Carbon Utilization and Element Cycling Functions of Hydrothermarchaeota in Hydrothermal Sediment.</title>
        <authorList>
            <person name="Zhou Z."/>
            <person name="Liu Y."/>
            <person name="Xu W."/>
            <person name="Pan J."/>
            <person name="Luo Z.H."/>
            <person name="Li M."/>
        </authorList>
    </citation>
    <scope>NUCLEOTIDE SEQUENCE [LARGE SCALE GENOMIC DNA]</scope>
    <source>
        <strain evidence="1">SpSt-579</strain>
    </source>
</reference>
<comment type="caution">
    <text evidence="1">The sequence shown here is derived from an EMBL/GenBank/DDBJ whole genome shotgun (WGS) entry which is preliminary data.</text>
</comment>
<name>A0A7C4R4S0_UNCC3</name>